<feature type="compositionally biased region" description="Basic and acidic residues" evidence="1">
    <location>
        <begin position="44"/>
        <end position="61"/>
    </location>
</feature>
<dbReference type="HOGENOM" id="CLU_013032_0_0_1"/>
<dbReference type="InterPro" id="IPR046906">
    <property type="entry name" value="Mab-21_HhH/H2TH-like"/>
</dbReference>
<dbReference type="PANTHER" id="PTHR10656">
    <property type="entry name" value="CELL FATE DETERMINING PROTEIN MAB21-RELATED"/>
    <property type="match status" value="1"/>
</dbReference>
<dbReference type="InterPro" id="IPR024810">
    <property type="entry name" value="MAB21L/cGLR"/>
</dbReference>
<feature type="region of interest" description="Disordered" evidence="1">
    <location>
        <begin position="87"/>
        <end position="110"/>
    </location>
</feature>
<evidence type="ECO:0000313" key="3">
    <source>
        <dbReference type="EMBL" id="EKC26459.1"/>
    </source>
</evidence>
<dbReference type="AlphaFoldDB" id="K1Q584"/>
<dbReference type="SMART" id="SM01265">
    <property type="entry name" value="Mab-21"/>
    <property type="match status" value="1"/>
</dbReference>
<evidence type="ECO:0000256" key="1">
    <source>
        <dbReference type="SAM" id="MobiDB-lite"/>
    </source>
</evidence>
<dbReference type="Gene3D" id="1.10.1410.40">
    <property type="match status" value="1"/>
</dbReference>
<accession>K1Q584</accession>
<gene>
    <name evidence="3" type="ORF">CGI_10004720</name>
</gene>
<dbReference type="Gene3D" id="3.90.70.80">
    <property type="match status" value="1"/>
</dbReference>
<dbReference type="Pfam" id="PF20266">
    <property type="entry name" value="Mab-21_C"/>
    <property type="match status" value="1"/>
</dbReference>
<name>K1Q584_MAGGI</name>
<dbReference type="InParanoid" id="K1Q584"/>
<sequence>MDKTKLEIKFFDNIDNRNIWEHPSEESKDFDEEFSTKSIIGKPSEVRNHRELNGHNKNLDTQRLCKSEEEIKDEDSLLVSNSISSELDSIQAKPQNGEDKQEASDGQTMNKETEAIASSGNKELFEIDETDYYDSEDEYWDTHPSDESFLDYLDDYQTLPVQDSHKGRFKEGGAHASSFLSEESWEDYLVRMERSGEWGDHIMLQALVNVFFLEVVVFNVFQEDIRRTEVIAESKERVSYRLTIYLGALLGRLLVCSTNETLEAREKVLQEKLSTMHPGKYIPQSELEKIAGFVSHHFMKQQSATHQIVVDDQFPHSEPFNTYSGQDLQLNETEDSLQCLIEDPLLTDPISGIPLPHLAIIITLLIPTKMIEKSPSLPAVYDVPFNFLGSTQDGSLHIYLKDISIGQKMRAFYKKYKLKFGKKMAILKDYIYVRVSDSIPDEEESSSTVLCFDDSDTSPGYCRLKYLDGQVPKSDQNTLQTEHGLFLQGFDLSGAFLENTSNDQIRHCGIRMHFCYVGMEWFLRRPLFDFPSRSLKFQVFLMYCTLIPKAHHFSKNPAIEWKIDFSIINGLIMENFTYFQRYGFAIFKVLLENQTFHLEKRLKLKHLKAVFFSACEEFPSCIWKSNLGGCLLFVISKLLICLKKRFLPHYFIPQRNLLDSFSAQDLDALCVFVESIRVFPVQVTQLIVEKHGFSYGPNLVRSILTNTKLFTNSREMNTVVDHGISGMYGTARYLSRFGYYYATYELLERIHDLTKLSPGNRDPESFYNFFDGALQLMKQRSSRVILAKLYDIRFGTAMVNKYFLDSKQSLGKCLSWDVDILISWLEVPTSKSGDLISIAEFLYNQSLREGEKRNLSLSIPTIETAINCIKYALQEDSIGVENIDDKKLKDEILAQKRELKAMLKKYYIQVYHLSELTLSLSPLINHMPDIEDLCKDFPEMSLCVSLMFRFLGQREKSQVYARKVK</sequence>
<proteinExistence type="predicted"/>
<dbReference type="PANTHER" id="PTHR10656:SF69">
    <property type="entry name" value="MAB-21-LIKE HHH_H2TH-LIKE DOMAIN-CONTAINING PROTEIN"/>
    <property type="match status" value="1"/>
</dbReference>
<protein>
    <recommendedName>
        <fullName evidence="2">Mab-21-like HhH/H2TH-like domain-containing protein</fullName>
    </recommendedName>
</protein>
<organism evidence="3">
    <name type="scientific">Magallana gigas</name>
    <name type="common">Pacific oyster</name>
    <name type="synonym">Crassostrea gigas</name>
    <dbReference type="NCBI Taxonomy" id="29159"/>
    <lineage>
        <taxon>Eukaryota</taxon>
        <taxon>Metazoa</taxon>
        <taxon>Spiralia</taxon>
        <taxon>Lophotrochozoa</taxon>
        <taxon>Mollusca</taxon>
        <taxon>Bivalvia</taxon>
        <taxon>Autobranchia</taxon>
        <taxon>Pteriomorphia</taxon>
        <taxon>Ostreida</taxon>
        <taxon>Ostreoidea</taxon>
        <taxon>Ostreidae</taxon>
        <taxon>Magallana</taxon>
    </lineage>
</organism>
<reference evidence="3" key="1">
    <citation type="journal article" date="2012" name="Nature">
        <title>The oyster genome reveals stress adaptation and complexity of shell formation.</title>
        <authorList>
            <person name="Zhang G."/>
            <person name="Fang X."/>
            <person name="Guo X."/>
            <person name="Li L."/>
            <person name="Luo R."/>
            <person name="Xu F."/>
            <person name="Yang P."/>
            <person name="Zhang L."/>
            <person name="Wang X."/>
            <person name="Qi H."/>
            <person name="Xiong Z."/>
            <person name="Que H."/>
            <person name="Xie Y."/>
            <person name="Holland P.W."/>
            <person name="Paps J."/>
            <person name="Zhu Y."/>
            <person name="Wu F."/>
            <person name="Chen Y."/>
            <person name="Wang J."/>
            <person name="Peng C."/>
            <person name="Meng J."/>
            <person name="Yang L."/>
            <person name="Liu J."/>
            <person name="Wen B."/>
            <person name="Zhang N."/>
            <person name="Huang Z."/>
            <person name="Zhu Q."/>
            <person name="Feng Y."/>
            <person name="Mount A."/>
            <person name="Hedgecock D."/>
            <person name="Xu Z."/>
            <person name="Liu Y."/>
            <person name="Domazet-Loso T."/>
            <person name="Du Y."/>
            <person name="Sun X."/>
            <person name="Zhang S."/>
            <person name="Liu B."/>
            <person name="Cheng P."/>
            <person name="Jiang X."/>
            <person name="Li J."/>
            <person name="Fan D."/>
            <person name="Wang W."/>
            <person name="Fu W."/>
            <person name="Wang T."/>
            <person name="Wang B."/>
            <person name="Zhang J."/>
            <person name="Peng Z."/>
            <person name="Li Y."/>
            <person name="Li N."/>
            <person name="Wang J."/>
            <person name="Chen M."/>
            <person name="He Y."/>
            <person name="Tan F."/>
            <person name="Song X."/>
            <person name="Zheng Q."/>
            <person name="Huang R."/>
            <person name="Yang H."/>
            <person name="Du X."/>
            <person name="Chen L."/>
            <person name="Yang M."/>
            <person name="Gaffney P.M."/>
            <person name="Wang S."/>
            <person name="Luo L."/>
            <person name="She Z."/>
            <person name="Ming Y."/>
            <person name="Huang W."/>
            <person name="Zhang S."/>
            <person name="Huang B."/>
            <person name="Zhang Y."/>
            <person name="Qu T."/>
            <person name="Ni P."/>
            <person name="Miao G."/>
            <person name="Wang J."/>
            <person name="Wang Q."/>
            <person name="Steinberg C.E."/>
            <person name="Wang H."/>
            <person name="Li N."/>
            <person name="Qian L."/>
            <person name="Zhang G."/>
            <person name="Li Y."/>
            <person name="Yang H."/>
            <person name="Liu X."/>
            <person name="Wang J."/>
            <person name="Yin Y."/>
            <person name="Wang J."/>
        </authorList>
    </citation>
    <scope>NUCLEOTIDE SEQUENCE [LARGE SCALE GENOMIC DNA]</scope>
    <source>
        <strain evidence="3">05x7-T-G4-1.051#20</strain>
    </source>
</reference>
<evidence type="ECO:0000259" key="2">
    <source>
        <dbReference type="Pfam" id="PF20266"/>
    </source>
</evidence>
<feature type="domain" description="Mab-21-like HhH/H2TH-like" evidence="2">
    <location>
        <begin position="585"/>
        <end position="671"/>
    </location>
</feature>
<dbReference type="EMBL" id="JH817530">
    <property type="protein sequence ID" value="EKC26459.1"/>
    <property type="molecule type" value="Genomic_DNA"/>
</dbReference>
<feature type="region of interest" description="Disordered" evidence="1">
    <location>
        <begin position="40"/>
        <end position="61"/>
    </location>
</feature>